<dbReference type="EMBL" id="RAQO01000006">
    <property type="protein sequence ID" value="RKF18129.1"/>
    <property type="molecule type" value="Genomic_DNA"/>
</dbReference>
<dbReference type="RefSeq" id="WP_120355354.1">
    <property type="nucleotide sequence ID" value="NZ_RAQO01000006.1"/>
</dbReference>
<dbReference type="AlphaFoldDB" id="A0A420EBR3"/>
<evidence type="ECO:0000256" key="1">
    <source>
        <dbReference type="ARBA" id="ARBA00022801"/>
    </source>
</evidence>
<dbReference type="SMART" id="SM00849">
    <property type="entry name" value="Lactamase_B"/>
    <property type="match status" value="1"/>
</dbReference>
<dbReference type="InterPro" id="IPR036866">
    <property type="entry name" value="RibonucZ/Hydroxyglut_hydro"/>
</dbReference>
<dbReference type="InterPro" id="IPR001279">
    <property type="entry name" value="Metallo-B-lactamas"/>
</dbReference>
<dbReference type="Gene3D" id="3.60.15.10">
    <property type="entry name" value="Ribonuclease Z/Hydroxyacylglutathione hydrolase-like"/>
    <property type="match status" value="1"/>
</dbReference>
<organism evidence="3 4">
    <name type="scientific">Alginatibacterium sediminis</name>
    <dbReference type="NCBI Taxonomy" id="2164068"/>
    <lineage>
        <taxon>Bacteria</taxon>
        <taxon>Pseudomonadati</taxon>
        <taxon>Pseudomonadota</taxon>
        <taxon>Gammaproteobacteria</taxon>
        <taxon>Alteromonadales</taxon>
        <taxon>Alteromonadaceae</taxon>
        <taxon>Alginatibacterium</taxon>
    </lineage>
</organism>
<dbReference type="GO" id="GO:0016787">
    <property type="term" value="F:hydrolase activity"/>
    <property type="evidence" value="ECO:0007669"/>
    <property type="project" value="UniProtKB-KW"/>
</dbReference>
<sequence length="263" mass="29151">MKIHHLRSASFVIESNGKFILVDPMLGAKGSLPPFSVLRFKRRRNPTVDLPENAKAILSKVNHALITHSQTFGFKPLQHSDHLDAAGEIFLSDHDIPVVTPKKDQAYLEKYRINVAHGVRNWQTIDYLGGKLTAIPAQHGHGWIHKFMANGCGFYLELPNEPSLYISGDTVLNEHVRRALAELKPDITVVAAGEAQMDVGKALLMSKDELLTFIKLSPGLVVANHMEALNHCPVDRTTLLELLKAHGLDNKVLIPLDGDVLDF</sequence>
<dbReference type="Pfam" id="PF12706">
    <property type="entry name" value="Lactamase_B_2"/>
    <property type="match status" value="1"/>
</dbReference>
<comment type="caution">
    <text evidence="3">The sequence shown here is derived from an EMBL/GenBank/DDBJ whole genome shotgun (WGS) entry which is preliminary data.</text>
</comment>
<evidence type="ECO:0000313" key="4">
    <source>
        <dbReference type="Proteomes" id="UP000286482"/>
    </source>
</evidence>
<name>A0A420EBR3_9ALTE</name>
<feature type="domain" description="Metallo-beta-lactamase" evidence="2">
    <location>
        <begin position="7"/>
        <end position="225"/>
    </location>
</feature>
<dbReference type="OrthoDB" id="9805728at2"/>
<proteinExistence type="predicted"/>
<evidence type="ECO:0000259" key="2">
    <source>
        <dbReference type="SMART" id="SM00849"/>
    </source>
</evidence>
<dbReference type="SUPFAM" id="SSF56281">
    <property type="entry name" value="Metallo-hydrolase/oxidoreductase"/>
    <property type="match status" value="1"/>
</dbReference>
<keyword evidence="4" id="KW-1185">Reference proteome</keyword>
<dbReference type="PANTHER" id="PTHR43546">
    <property type="entry name" value="UPF0173 METAL-DEPENDENT HYDROLASE MJ1163-RELATED"/>
    <property type="match status" value="1"/>
</dbReference>
<protein>
    <submittedName>
        <fullName evidence="3">MBL fold metallo-hydrolase</fullName>
    </submittedName>
</protein>
<dbReference type="PANTHER" id="PTHR43546:SF9">
    <property type="entry name" value="L-ASCORBATE-6-PHOSPHATE LACTONASE ULAG-RELATED"/>
    <property type="match status" value="1"/>
</dbReference>
<dbReference type="Proteomes" id="UP000286482">
    <property type="component" value="Unassembled WGS sequence"/>
</dbReference>
<evidence type="ECO:0000313" key="3">
    <source>
        <dbReference type="EMBL" id="RKF18129.1"/>
    </source>
</evidence>
<accession>A0A420EBR3</accession>
<dbReference type="InterPro" id="IPR050114">
    <property type="entry name" value="UPF0173_UPF0282_UlaG_hydrolase"/>
</dbReference>
<gene>
    <name evidence="3" type="ORF">DBZ36_12910</name>
</gene>
<keyword evidence="1 3" id="KW-0378">Hydrolase</keyword>
<reference evidence="3 4" key="1">
    <citation type="submission" date="2018-09" db="EMBL/GenBank/DDBJ databases">
        <authorList>
            <person name="Wang Z."/>
        </authorList>
    </citation>
    <scope>NUCLEOTIDE SEQUENCE [LARGE SCALE GENOMIC DNA]</scope>
    <source>
        <strain evidence="3 4">ALS 81</strain>
    </source>
</reference>